<dbReference type="Proteomes" id="UP000825935">
    <property type="component" value="Chromosome 39"/>
</dbReference>
<name>A0A8T2Q0W8_CERRI</name>
<dbReference type="AlphaFoldDB" id="A0A8T2Q0W8"/>
<keyword evidence="2" id="KW-1185">Reference proteome</keyword>
<comment type="caution">
    <text evidence="1">The sequence shown here is derived from an EMBL/GenBank/DDBJ whole genome shotgun (WGS) entry which is preliminary data.</text>
</comment>
<dbReference type="EMBL" id="CM035444">
    <property type="protein sequence ID" value="KAH7277299.1"/>
    <property type="molecule type" value="Genomic_DNA"/>
</dbReference>
<organism evidence="1 2">
    <name type="scientific">Ceratopteris richardii</name>
    <name type="common">Triangle waterfern</name>
    <dbReference type="NCBI Taxonomy" id="49495"/>
    <lineage>
        <taxon>Eukaryota</taxon>
        <taxon>Viridiplantae</taxon>
        <taxon>Streptophyta</taxon>
        <taxon>Embryophyta</taxon>
        <taxon>Tracheophyta</taxon>
        <taxon>Polypodiopsida</taxon>
        <taxon>Polypodiidae</taxon>
        <taxon>Polypodiales</taxon>
        <taxon>Pteridineae</taxon>
        <taxon>Pteridaceae</taxon>
        <taxon>Parkerioideae</taxon>
        <taxon>Ceratopteris</taxon>
    </lineage>
</organism>
<accession>A0A8T2Q0W8</accession>
<evidence type="ECO:0000313" key="1">
    <source>
        <dbReference type="EMBL" id="KAH7277299.1"/>
    </source>
</evidence>
<reference evidence="1" key="1">
    <citation type="submission" date="2021-08" db="EMBL/GenBank/DDBJ databases">
        <title>WGS assembly of Ceratopteris richardii.</title>
        <authorList>
            <person name="Marchant D.B."/>
            <person name="Chen G."/>
            <person name="Jenkins J."/>
            <person name="Shu S."/>
            <person name="Leebens-Mack J."/>
            <person name="Grimwood J."/>
            <person name="Schmutz J."/>
            <person name="Soltis P."/>
            <person name="Soltis D."/>
            <person name="Chen Z.-H."/>
        </authorList>
    </citation>
    <scope>NUCLEOTIDE SEQUENCE</scope>
    <source>
        <strain evidence="1">Whitten #5841</strain>
        <tissue evidence="1">Leaf</tissue>
    </source>
</reference>
<sequence>MPPKPGSLPYMDRSYGEPVTLGIEVSCWQVIALMRKRRSRTVGCITWTIMGPTSQSARTKNFRKRITISSIALYFHNSINLKTTQRCFFCTYYTNNSILFILNSFNSRPLSSR</sequence>
<evidence type="ECO:0000313" key="2">
    <source>
        <dbReference type="Proteomes" id="UP000825935"/>
    </source>
</evidence>
<proteinExistence type="predicted"/>
<protein>
    <submittedName>
        <fullName evidence="1">Uncharacterized protein</fullName>
    </submittedName>
</protein>
<gene>
    <name evidence="1" type="ORF">KP509_39G044600</name>
</gene>